<keyword evidence="3" id="KW-1185">Reference proteome</keyword>
<organism evidence="2 3">
    <name type="scientific">Halopolyspora algeriensis</name>
    <dbReference type="NCBI Taxonomy" id="1500506"/>
    <lineage>
        <taxon>Bacteria</taxon>
        <taxon>Bacillati</taxon>
        <taxon>Actinomycetota</taxon>
        <taxon>Actinomycetes</taxon>
        <taxon>Actinomycetes incertae sedis</taxon>
        <taxon>Halopolyspora</taxon>
    </lineage>
</organism>
<keyword evidence="1" id="KW-0479">Metal-binding</keyword>
<proteinExistence type="predicted"/>
<dbReference type="GO" id="GO:0000103">
    <property type="term" value="P:sulfate assimilation"/>
    <property type="evidence" value="ECO:0007669"/>
    <property type="project" value="TreeGrafter"/>
</dbReference>
<dbReference type="RefSeq" id="WP_114452679.1">
    <property type="nucleotide sequence ID" value="NZ_QPJC01000004.1"/>
</dbReference>
<evidence type="ECO:0000313" key="2">
    <source>
        <dbReference type="EMBL" id="RCW44587.1"/>
    </source>
</evidence>
<dbReference type="SUPFAM" id="SSF56655">
    <property type="entry name" value="Carbohydrate phosphatase"/>
    <property type="match status" value="1"/>
</dbReference>
<sequence length="266" mass="28164">MSIVEEGPQRDSEDVTDARLAEQLARQAGELLVELRGRQADADPGELREQGDRESDEFLLRRLAAQRPHDAVLSEESTDDSGRLGSSRVWIIDPLDGTREFGAPGRTDWAVHVALWEAGRGITAAAVAQPARGVVHTGENAIRPAANARSRQHPRIVVSDTRPPPFADELAAAVGAELVPLGSAGAKAMAVLSGEADAYVHSGGQWEWDSAAPAGVVLAAGLHAGRIDGTPLRYNQPHPYLPGLLICLPELADPLLEAIAASTRTG</sequence>
<feature type="binding site" evidence="1">
    <location>
        <position position="209"/>
    </location>
    <ligand>
        <name>Mg(2+)</name>
        <dbReference type="ChEBI" id="CHEBI:18420"/>
        <label>1</label>
        <note>catalytic</note>
    </ligand>
</feature>
<comment type="cofactor">
    <cofactor evidence="1">
        <name>Mg(2+)</name>
        <dbReference type="ChEBI" id="CHEBI:18420"/>
    </cofactor>
</comment>
<dbReference type="GO" id="GO:0008441">
    <property type="term" value="F:3'(2'),5'-bisphosphate nucleotidase activity"/>
    <property type="evidence" value="ECO:0007669"/>
    <property type="project" value="TreeGrafter"/>
</dbReference>
<dbReference type="GO" id="GO:0046872">
    <property type="term" value="F:metal ion binding"/>
    <property type="evidence" value="ECO:0007669"/>
    <property type="project" value="UniProtKB-KW"/>
</dbReference>
<dbReference type="InterPro" id="IPR050725">
    <property type="entry name" value="CysQ/Inositol_MonoPase"/>
</dbReference>
<dbReference type="PRINTS" id="PR00377">
    <property type="entry name" value="IMPHPHTASES"/>
</dbReference>
<feature type="binding site" evidence="1">
    <location>
        <position position="93"/>
    </location>
    <ligand>
        <name>Mg(2+)</name>
        <dbReference type="ChEBI" id="CHEBI:18420"/>
        <label>2</label>
    </ligand>
</feature>
<accession>A0A368VWQ1</accession>
<dbReference type="AlphaFoldDB" id="A0A368VWQ1"/>
<keyword evidence="1" id="KW-0460">Magnesium</keyword>
<feature type="binding site" evidence="1">
    <location>
        <position position="96"/>
    </location>
    <ligand>
        <name>Mg(2+)</name>
        <dbReference type="ChEBI" id="CHEBI:18420"/>
        <label>1</label>
        <note>catalytic</note>
    </ligand>
</feature>
<comment type="caution">
    <text evidence="2">The sequence shown here is derived from an EMBL/GenBank/DDBJ whole genome shotgun (WGS) entry which is preliminary data.</text>
</comment>
<dbReference type="Proteomes" id="UP000253495">
    <property type="component" value="Unassembled WGS sequence"/>
</dbReference>
<dbReference type="CDD" id="cd01638">
    <property type="entry name" value="CysQ"/>
    <property type="match status" value="1"/>
</dbReference>
<feature type="binding site" evidence="1">
    <location>
        <position position="95"/>
    </location>
    <ligand>
        <name>Mg(2+)</name>
        <dbReference type="ChEBI" id="CHEBI:18420"/>
        <label>1</label>
        <note>catalytic</note>
    </ligand>
</feature>
<protein>
    <submittedName>
        <fullName evidence="2">3'-phosphoadenosine 5'-phosphosulfate (PAPS) 3'-phosphatase</fullName>
    </submittedName>
</protein>
<dbReference type="Gene3D" id="3.40.190.80">
    <property type="match status" value="1"/>
</dbReference>
<dbReference type="GO" id="GO:0050427">
    <property type="term" value="P:3'-phosphoadenosine 5'-phosphosulfate metabolic process"/>
    <property type="evidence" value="ECO:0007669"/>
    <property type="project" value="TreeGrafter"/>
</dbReference>
<dbReference type="Gene3D" id="3.30.540.10">
    <property type="entry name" value="Fructose-1,6-Bisphosphatase, subunit A, domain 1"/>
    <property type="match status" value="1"/>
</dbReference>
<gene>
    <name evidence="2" type="ORF">DFQ14_104176</name>
</gene>
<name>A0A368VWQ1_9ACTN</name>
<evidence type="ECO:0000313" key="3">
    <source>
        <dbReference type="Proteomes" id="UP000253495"/>
    </source>
</evidence>
<reference evidence="2 3" key="1">
    <citation type="submission" date="2018-07" db="EMBL/GenBank/DDBJ databases">
        <title>Genomic Encyclopedia of Type Strains, Phase III (KMG-III): the genomes of soil and plant-associated and newly described type strains.</title>
        <authorList>
            <person name="Whitman W."/>
        </authorList>
    </citation>
    <scope>NUCLEOTIDE SEQUENCE [LARGE SCALE GENOMIC DNA]</scope>
    <source>
        <strain evidence="2 3">CECT 8575</strain>
    </source>
</reference>
<dbReference type="PANTHER" id="PTHR43028">
    <property type="entry name" value="3'(2'),5'-BISPHOSPHATE NUCLEOTIDASE 1"/>
    <property type="match status" value="1"/>
</dbReference>
<dbReference type="EMBL" id="QPJC01000004">
    <property type="protein sequence ID" value="RCW44587.1"/>
    <property type="molecule type" value="Genomic_DNA"/>
</dbReference>
<dbReference type="OrthoDB" id="9772456at2"/>
<feature type="binding site" evidence="1">
    <location>
        <position position="75"/>
    </location>
    <ligand>
        <name>Mg(2+)</name>
        <dbReference type="ChEBI" id="CHEBI:18420"/>
        <label>1</label>
        <note>catalytic</note>
    </ligand>
</feature>
<dbReference type="PANTHER" id="PTHR43028:SF5">
    <property type="entry name" value="3'(2'),5'-BISPHOSPHATE NUCLEOTIDASE 1"/>
    <property type="match status" value="1"/>
</dbReference>
<dbReference type="Pfam" id="PF00459">
    <property type="entry name" value="Inositol_P"/>
    <property type="match status" value="1"/>
</dbReference>
<evidence type="ECO:0000256" key="1">
    <source>
        <dbReference type="PIRSR" id="PIRSR600760-2"/>
    </source>
</evidence>
<dbReference type="InterPro" id="IPR000760">
    <property type="entry name" value="Inositol_monophosphatase-like"/>
</dbReference>